<sequence>MAETDDTNPVLNPAMPEPGHLEAVAPLIRRRVAGNRGPFTATGTCTYVVGRDRVAVIDPGPDDPAHLDGLLADLSGETVEAILVTHTHRDHSPGARRLKEATGAPILGCGPHRAARPLGEGETPALDASADREHRPDREMAEGDTVTGPGWTLTAVETPGHTMNHLAFAFPEADALFSGDHVMAWSTTVVAPPDGQMRAYMDSLDKLRARGEATYWPGHGGPVRDPNRFVRGLAGHRRQREAGIRNRLAAGDERIAEIVAAVYQGLDPRLRGAAALSVFAHLEDLVSRGLAQSDGPPLLHSRYFAASAKFDTSSR</sequence>
<gene>
    <name evidence="3" type="ORF">ACFQE0_03420</name>
</gene>
<dbReference type="InterPro" id="IPR036388">
    <property type="entry name" value="WH-like_DNA-bd_sf"/>
</dbReference>
<dbReference type="Proteomes" id="UP001596292">
    <property type="component" value="Unassembled WGS sequence"/>
</dbReference>
<dbReference type="RefSeq" id="WP_378967068.1">
    <property type="nucleotide sequence ID" value="NZ_JBHSWN010000001.1"/>
</dbReference>
<feature type="compositionally biased region" description="Basic and acidic residues" evidence="1">
    <location>
        <begin position="129"/>
        <end position="141"/>
    </location>
</feature>
<comment type="caution">
    <text evidence="3">The sequence shown here is derived from an EMBL/GenBank/DDBJ whole genome shotgun (WGS) entry which is preliminary data.</text>
</comment>
<proteinExistence type="predicted"/>
<dbReference type="EMBL" id="JBHSWN010000001">
    <property type="protein sequence ID" value="MFC6788755.1"/>
    <property type="molecule type" value="Genomic_DNA"/>
</dbReference>
<dbReference type="InterPro" id="IPR001279">
    <property type="entry name" value="Metallo-B-lactamas"/>
</dbReference>
<evidence type="ECO:0000313" key="4">
    <source>
        <dbReference type="Proteomes" id="UP001596292"/>
    </source>
</evidence>
<protein>
    <submittedName>
        <fullName evidence="3">MBL fold metallo-hydrolase</fullName>
    </submittedName>
</protein>
<dbReference type="CDD" id="cd16278">
    <property type="entry name" value="metallo-hydrolase-like_MBL-fold"/>
    <property type="match status" value="1"/>
</dbReference>
<dbReference type="SUPFAM" id="SSF56281">
    <property type="entry name" value="Metallo-hydrolase/oxidoreductase"/>
    <property type="match status" value="1"/>
</dbReference>
<reference evidence="4" key="1">
    <citation type="journal article" date="2019" name="Int. J. Syst. Evol. Microbiol.">
        <title>The Global Catalogue of Microorganisms (GCM) 10K type strain sequencing project: providing services to taxonomists for standard genome sequencing and annotation.</title>
        <authorList>
            <consortium name="The Broad Institute Genomics Platform"/>
            <consortium name="The Broad Institute Genome Sequencing Center for Infectious Disease"/>
            <person name="Wu L."/>
            <person name="Ma J."/>
        </authorList>
    </citation>
    <scope>NUCLEOTIDE SEQUENCE [LARGE SCALE GENOMIC DNA]</scope>
    <source>
        <strain evidence="4">CCUG 48316</strain>
    </source>
</reference>
<evidence type="ECO:0000259" key="2">
    <source>
        <dbReference type="SMART" id="SM00849"/>
    </source>
</evidence>
<dbReference type="Gene3D" id="3.60.15.10">
    <property type="entry name" value="Ribonuclease Z/Hydroxyacylglutathione hydrolase-like"/>
    <property type="match status" value="1"/>
</dbReference>
<keyword evidence="4" id="KW-1185">Reference proteome</keyword>
<organism evidence="3 4">
    <name type="scientific">Methylobacterium komagatae</name>
    <dbReference type="NCBI Taxonomy" id="374425"/>
    <lineage>
        <taxon>Bacteria</taxon>
        <taxon>Pseudomonadati</taxon>
        <taxon>Pseudomonadota</taxon>
        <taxon>Alphaproteobacteria</taxon>
        <taxon>Hyphomicrobiales</taxon>
        <taxon>Methylobacteriaceae</taxon>
        <taxon>Methylobacterium</taxon>
    </lineage>
</organism>
<evidence type="ECO:0000313" key="3">
    <source>
        <dbReference type="EMBL" id="MFC6788755.1"/>
    </source>
</evidence>
<accession>A0ABW2BFI5</accession>
<dbReference type="InterPro" id="IPR050662">
    <property type="entry name" value="Sec-metab_biosynth-thioest"/>
</dbReference>
<dbReference type="InterPro" id="IPR036866">
    <property type="entry name" value="RibonucZ/Hydroxyglut_hydro"/>
</dbReference>
<name>A0ABW2BFI5_9HYPH</name>
<dbReference type="SMART" id="SM00849">
    <property type="entry name" value="Lactamase_B"/>
    <property type="match status" value="1"/>
</dbReference>
<dbReference type="InterPro" id="IPR041516">
    <property type="entry name" value="LACTB2_WH"/>
</dbReference>
<dbReference type="Pfam" id="PF17778">
    <property type="entry name" value="WHD_BLACT"/>
    <property type="match status" value="1"/>
</dbReference>
<dbReference type="Gene3D" id="1.10.10.10">
    <property type="entry name" value="Winged helix-like DNA-binding domain superfamily/Winged helix DNA-binding domain"/>
    <property type="match status" value="1"/>
</dbReference>
<evidence type="ECO:0000256" key="1">
    <source>
        <dbReference type="SAM" id="MobiDB-lite"/>
    </source>
</evidence>
<dbReference type="Pfam" id="PF00753">
    <property type="entry name" value="Lactamase_B"/>
    <property type="match status" value="1"/>
</dbReference>
<feature type="domain" description="Metallo-beta-lactamase" evidence="2">
    <location>
        <begin position="42"/>
        <end position="219"/>
    </location>
</feature>
<dbReference type="PANTHER" id="PTHR23131:SF0">
    <property type="entry name" value="ENDORIBONUCLEASE LACTB2"/>
    <property type="match status" value="1"/>
</dbReference>
<feature type="region of interest" description="Disordered" evidence="1">
    <location>
        <begin position="109"/>
        <end position="150"/>
    </location>
</feature>
<dbReference type="PANTHER" id="PTHR23131">
    <property type="entry name" value="ENDORIBONUCLEASE LACTB2"/>
    <property type="match status" value="1"/>
</dbReference>